<dbReference type="InParanoid" id="A0A1B7MQ33"/>
<dbReference type="Proteomes" id="UP000092154">
    <property type="component" value="Unassembled WGS sequence"/>
</dbReference>
<sequence length="149" mass="16886">MSYRDNLGTEATLMLTFGKFTDAQPREVLPIFWRRAFFTDPTVADFSGAIFVCNKTESTQDISLGFMNSENQPVPSQYLTEILDRSVWGFVFCATLYAYIASGYEEMAIVKGDIQGQLIWEQDLADIDESTTWTLTQDQVTGEYEITKA</sequence>
<dbReference type="EMBL" id="KV448575">
    <property type="protein sequence ID" value="OAX34725.1"/>
    <property type="molecule type" value="Genomic_DNA"/>
</dbReference>
<evidence type="ECO:0000313" key="2">
    <source>
        <dbReference type="Proteomes" id="UP000092154"/>
    </source>
</evidence>
<proteinExistence type="predicted"/>
<reference evidence="1 2" key="1">
    <citation type="submission" date="2016-06" db="EMBL/GenBank/DDBJ databases">
        <title>Comparative genomics of the ectomycorrhizal sister species Rhizopogon vinicolor and Rhizopogon vesiculosus (Basidiomycota: Boletales) reveals a divergence of the mating type B locus.</title>
        <authorList>
            <consortium name="DOE Joint Genome Institute"/>
            <person name="Mujic A.B."/>
            <person name="Kuo A."/>
            <person name="Tritt A."/>
            <person name="Lipzen A."/>
            <person name="Chen C."/>
            <person name="Johnson J."/>
            <person name="Sharma A."/>
            <person name="Barry K."/>
            <person name="Grigoriev I.V."/>
            <person name="Spatafora J.W."/>
        </authorList>
    </citation>
    <scope>NUCLEOTIDE SEQUENCE [LARGE SCALE GENOMIC DNA]</scope>
    <source>
        <strain evidence="1 2">AM-OR11-026</strain>
    </source>
</reference>
<accession>A0A1B7MQ33</accession>
<protein>
    <submittedName>
        <fullName evidence="1">Uncharacterized protein</fullName>
    </submittedName>
</protein>
<name>A0A1B7MQ33_9AGAM</name>
<dbReference type="OrthoDB" id="3165318at2759"/>
<organism evidence="1 2">
    <name type="scientific">Rhizopogon vinicolor AM-OR11-026</name>
    <dbReference type="NCBI Taxonomy" id="1314800"/>
    <lineage>
        <taxon>Eukaryota</taxon>
        <taxon>Fungi</taxon>
        <taxon>Dikarya</taxon>
        <taxon>Basidiomycota</taxon>
        <taxon>Agaricomycotina</taxon>
        <taxon>Agaricomycetes</taxon>
        <taxon>Agaricomycetidae</taxon>
        <taxon>Boletales</taxon>
        <taxon>Suillineae</taxon>
        <taxon>Rhizopogonaceae</taxon>
        <taxon>Rhizopogon</taxon>
    </lineage>
</organism>
<gene>
    <name evidence="1" type="ORF">K503DRAFT_803364</name>
</gene>
<evidence type="ECO:0000313" key="1">
    <source>
        <dbReference type="EMBL" id="OAX34725.1"/>
    </source>
</evidence>
<dbReference type="AlphaFoldDB" id="A0A1B7MQ33"/>
<keyword evidence="2" id="KW-1185">Reference proteome</keyword>